<dbReference type="PROSITE" id="PS50097">
    <property type="entry name" value="BTB"/>
    <property type="match status" value="1"/>
</dbReference>
<dbReference type="SUPFAM" id="SSF54695">
    <property type="entry name" value="POZ domain"/>
    <property type="match status" value="1"/>
</dbReference>
<reference evidence="4" key="1">
    <citation type="submission" date="2022-10" db="EMBL/GenBank/DDBJ databases">
        <title>Novel sulphate-reducing endosymbionts in the free-living metamonad Anaeramoeba.</title>
        <authorList>
            <person name="Jerlstrom-Hultqvist J."/>
            <person name="Cepicka I."/>
            <person name="Gallot-Lavallee L."/>
            <person name="Salas-Leiva D."/>
            <person name="Curtis B.A."/>
            <person name="Zahonova K."/>
            <person name="Pipaliya S."/>
            <person name="Dacks J."/>
            <person name="Roger A.J."/>
        </authorList>
    </citation>
    <scope>NUCLEOTIDE SEQUENCE</scope>
    <source>
        <strain evidence="4">BMAN</strain>
    </source>
</reference>
<keyword evidence="1" id="KW-0880">Kelch repeat</keyword>
<dbReference type="Pfam" id="PF24681">
    <property type="entry name" value="Kelch_KLHDC2_KLHL20_DRC7"/>
    <property type="match status" value="1"/>
</dbReference>
<dbReference type="OrthoDB" id="10250130at2759"/>
<evidence type="ECO:0000256" key="1">
    <source>
        <dbReference type="ARBA" id="ARBA00022441"/>
    </source>
</evidence>
<dbReference type="Gene3D" id="2.120.10.80">
    <property type="entry name" value="Kelch-type beta propeller"/>
    <property type="match status" value="1"/>
</dbReference>
<sequence length="601" mass="70453">MLQKARWIKIGTESKMSPYPRSAHTAIIHNNKLIIFAGRTDDGDMLNDLHSFDFELGQWSRVSINGKLKPTCRAFHSTVIYKSRMYTYGGNYGNSMFAFSFNDSCWEEIPMKGDFPSKVSNLIHNNSHHACVVHQDKMYLFGWKQAWEFDFLTLSWTKLKSAEYGYYSNDIRDYAFSYRGFAYIIHYVEKDLEMTKFDFNTCKFEPIQFKKQGIKFDSNYVVELINNKLFCLSSGQLYSHTFGTDNWNKIEIDPKFEVPLIYNSSLSVHNNRLVLFGGELSTRQYIKDLYELHFGSNLKEDLSQILKSGELFDIEFMDAAGIPHKAHKALVQLRLGSEQEITKFSNLCLHENSIVVTNCLHYIYGCPYEFDMDSFSTNEQTKQMDKIDAAKSTQQLFMQLSRGKHIFEKNEIEKDFLEFQKDNESKDFVIIVKDEDENDVNIRAHKFVLALRSGLYRNMLVSVQDESNTVPDFTGKRPKSIQALVDYFYTDKISHIQNFAKKGDLTVAMELLNAPDFYELTTNDLTFDCLSILKRNLNSDNWFPLLEYIFGERLFEDLEQFIVNFVFYSKFKEKIKRSKMYQKLIKTDWFPMLAKMYRLKV</sequence>
<organism evidence="4 5">
    <name type="scientific">Anaeramoeba ignava</name>
    <name type="common">Anaerobic marine amoeba</name>
    <dbReference type="NCBI Taxonomy" id="1746090"/>
    <lineage>
        <taxon>Eukaryota</taxon>
        <taxon>Metamonada</taxon>
        <taxon>Anaeramoebidae</taxon>
        <taxon>Anaeramoeba</taxon>
    </lineage>
</organism>
<dbReference type="Proteomes" id="UP001149090">
    <property type="component" value="Unassembled WGS sequence"/>
</dbReference>
<dbReference type="PANTHER" id="PTHR46093:SF18">
    <property type="entry name" value="FIBRONECTIN TYPE-III DOMAIN-CONTAINING PROTEIN"/>
    <property type="match status" value="1"/>
</dbReference>
<dbReference type="CDD" id="cd18186">
    <property type="entry name" value="BTB_POZ_ZBTB_KLHL-like"/>
    <property type="match status" value="1"/>
</dbReference>
<dbReference type="AlphaFoldDB" id="A0A9Q0RHJ0"/>
<keyword evidence="5" id="KW-1185">Reference proteome</keyword>
<dbReference type="InterPro" id="IPR011333">
    <property type="entry name" value="SKP1/BTB/POZ_sf"/>
</dbReference>
<protein>
    <submittedName>
        <fullName evidence="4">Leucine-zipper-like transcriptional regulator 1</fullName>
    </submittedName>
</protein>
<proteinExistence type="predicted"/>
<dbReference type="Pfam" id="PF00651">
    <property type="entry name" value="BTB"/>
    <property type="match status" value="1"/>
</dbReference>
<evidence type="ECO:0000313" key="4">
    <source>
        <dbReference type="EMBL" id="KAJ5080292.1"/>
    </source>
</evidence>
<keyword evidence="2" id="KW-0677">Repeat</keyword>
<dbReference type="Gene3D" id="3.30.710.10">
    <property type="entry name" value="Potassium Channel Kv1.1, Chain A"/>
    <property type="match status" value="1"/>
</dbReference>
<accession>A0A9Q0RHJ0</accession>
<name>A0A9Q0RHJ0_ANAIG</name>
<evidence type="ECO:0000259" key="3">
    <source>
        <dbReference type="PROSITE" id="PS50097"/>
    </source>
</evidence>
<dbReference type="InterPro" id="IPR000210">
    <property type="entry name" value="BTB/POZ_dom"/>
</dbReference>
<dbReference type="SUPFAM" id="SSF117281">
    <property type="entry name" value="Kelch motif"/>
    <property type="match status" value="1"/>
</dbReference>
<evidence type="ECO:0000313" key="5">
    <source>
        <dbReference type="Proteomes" id="UP001149090"/>
    </source>
</evidence>
<comment type="caution">
    <text evidence="4">The sequence shown here is derived from an EMBL/GenBank/DDBJ whole genome shotgun (WGS) entry which is preliminary data.</text>
</comment>
<evidence type="ECO:0000256" key="2">
    <source>
        <dbReference type="ARBA" id="ARBA00022737"/>
    </source>
</evidence>
<dbReference type="InterPro" id="IPR015915">
    <property type="entry name" value="Kelch-typ_b-propeller"/>
</dbReference>
<gene>
    <name evidence="4" type="ORF">M0811_03777</name>
</gene>
<dbReference type="PANTHER" id="PTHR46093">
    <property type="entry name" value="ACYL-COA-BINDING DOMAIN-CONTAINING PROTEIN 5"/>
    <property type="match status" value="1"/>
</dbReference>
<dbReference type="EMBL" id="JAPDFW010000011">
    <property type="protein sequence ID" value="KAJ5080292.1"/>
    <property type="molecule type" value="Genomic_DNA"/>
</dbReference>
<feature type="domain" description="BTB" evidence="3">
    <location>
        <begin position="426"/>
        <end position="497"/>
    </location>
</feature>